<dbReference type="RefSeq" id="WP_419672796.1">
    <property type="nucleotide sequence ID" value="NZ_WSTA01000092.1"/>
</dbReference>
<organism evidence="2 3">
    <name type="scientific">Agromyces seonyuensis</name>
    <dbReference type="NCBI Taxonomy" id="2662446"/>
    <lineage>
        <taxon>Bacteria</taxon>
        <taxon>Bacillati</taxon>
        <taxon>Actinomycetota</taxon>
        <taxon>Actinomycetes</taxon>
        <taxon>Micrococcales</taxon>
        <taxon>Microbacteriaceae</taxon>
        <taxon>Agromyces</taxon>
    </lineage>
</organism>
<dbReference type="Proteomes" id="UP000438182">
    <property type="component" value="Unassembled WGS sequence"/>
</dbReference>
<comment type="caution">
    <text evidence="2">The sequence shown here is derived from an EMBL/GenBank/DDBJ whole genome shotgun (WGS) entry which is preliminary data.</text>
</comment>
<feature type="region of interest" description="Disordered" evidence="1">
    <location>
        <begin position="50"/>
        <end position="95"/>
    </location>
</feature>
<proteinExistence type="predicted"/>
<name>A0A6I4P082_9MICO</name>
<accession>A0A6I4P082</accession>
<protein>
    <submittedName>
        <fullName evidence="2">Uncharacterized protein</fullName>
    </submittedName>
</protein>
<reference evidence="2 3" key="1">
    <citation type="submission" date="2019-12" db="EMBL/GenBank/DDBJ databases">
        <authorList>
            <person name="Kim Y.S."/>
        </authorList>
    </citation>
    <scope>NUCLEOTIDE SEQUENCE [LARGE SCALE GENOMIC DNA]</scope>
    <source>
        <strain evidence="2 3">MMS17-SY077</strain>
    </source>
</reference>
<feature type="region of interest" description="Disordered" evidence="1">
    <location>
        <begin position="1"/>
        <end position="35"/>
    </location>
</feature>
<dbReference type="EMBL" id="WSTA01000092">
    <property type="protein sequence ID" value="MWB99998.1"/>
    <property type="molecule type" value="Genomic_DNA"/>
</dbReference>
<gene>
    <name evidence="2" type="ORF">GB864_15735</name>
</gene>
<feature type="non-terminal residue" evidence="2">
    <location>
        <position position="115"/>
    </location>
</feature>
<sequence length="115" mass="11797">MDHDEHPRDPEQPEQPEAEHAGTDDAIERLRAADPAVGVEARAGFADEVVARASGPEATASGAAGSGHEEDEPDLSEPTGSTPVAPVADLDAARARRRRTWVAAASVAAALALVG</sequence>
<evidence type="ECO:0000313" key="2">
    <source>
        <dbReference type="EMBL" id="MWB99998.1"/>
    </source>
</evidence>
<keyword evidence="3" id="KW-1185">Reference proteome</keyword>
<feature type="compositionally biased region" description="Basic and acidic residues" evidence="1">
    <location>
        <begin position="1"/>
        <end position="32"/>
    </location>
</feature>
<dbReference type="AlphaFoldDB" id="A0A6I4P082"/>
<evidence type="ECO:0000256" key="1">
    <source>
        <dbReference type="SAM" id="MobiDB-lite"/>
    </source>
</evidence>
<evidence type="ECO:0000313" key="3">
    <source>
        <dbReference type="Proteomes" id="UP000438182"/>
    </source>
</evidence>